<gene>
    <name evidence="5" type="ORF">A3843_01215</name>
</gene>
<dbReference type="SUPFAM" id="SSF53383">
    <property type="entry name" value="PLP-dependent transferases"/>
    <property type="match status" value="1"/>
</dbReference>
<sequence length="460" mass="49118">MSTNKAPKLLSTSERQAALAAVRRKKNTTQHTTPPNMRSAEAGPRPAPQFSALPGFQEMRLQKAAADLLGIENPFFRAHDKRAGATTQMDGTTYINFASYDYVGLNGHPAVIEAAKSAADYYGISASASRVVAGERPIHAELEAKVAALHGVDAAVAFVSGHATNVAAIGQLMQTNDLIVHDAYIHNSIVTGAKLSGAVRQAFPHNDFEALEAILASRAHKHDRVLIVVEGVYSMDGDYPDLPRLIELKQRYGAWLMVDEAHSLGVLGSTGRGLAEHFQEDPSAVDIWMGTFSKTLAGCGGYIAGSRDLVEYLKFTAPGFVFSVGLSPVLAASTSKAISVLLEEPGRVIRAQANGQYFLKAAQKAGLDTGVSRGCAVVPIMLGDSLKATVVAARLLQEGVNVLPIIYPAVPEKASRLRFFITSEHTHEQMDTAIAAIIKTLSDYEQDPISIAQLAGLMTS</sequence>
<dbReference type="RefSeq" id="WP_028482065.1">
    <property type="nucleotide sequence ID" value="NZ_LVVZ01000003.1"/>
</dbReference>
<dbReference type="AlphaFoldDB" id="A0A1U7JLZ8"/>
<dbReference type="InterPro" id="IPR015424">
    <property type="entry name" value="PyrdxlP-dep_Trfase"/>
</dbReference>
<evidence type="ECO:0000256" key="3">
    <source>
        <dbReference type="SAM" id="MobiDB-lite"/>
    </source>
</evidence>
<reference evidence="5 6" key="1">
    <citation type="submission" date="2016-03" db="EMBL/GenBank/DDBJ databases">
        <title>Genome sequence of Nesiotobacter sp. nov., a moderately halophilic alphaproteobacterium isolated from the Yellow Sea, China.</title>
        <authorList>
            <person name="Zhang G."/>
            <person name="Zhang R."/>
        </authorList>
    </citation>
    <scope>NUCLEOTIDE SEQUENCE [LARGE SCALE GENOMIC DNA]</scope>
    <source>
        <strain evidence="5 6">WB1-6</strain>
    </source>
</reference>
<dbReference type="InterPro" id="IPR050087">
    <property type="entry name" value="AON_synthase_class-II"/>
</dbReference>
<dbReference type="GO" id="GO:0016740">
    <property type="term" value="F:transferase activity"/>
    <property type="evidence" value="ECO:0007669"/>
    <property type="project" value="UniProtKB-KW"/>
</dbReference>
<dbReference type="PANTHER" id="PTHR13693">
    <property type="entry name" value="CLASS II AMINOTRANSFERASE/8-AMINO-7-OXONONANOATE SYNTHASE"/>
    <property type="match status" value="1"/>
</dbReference>
<evidence type="ECO:0000256" key="1">
    <source>
        <dbReference type="ARBA" id="ARBA00001933"/>
    </source>
</evidence>
<comment type="cofactor">
    <cofactor evidence="1">
        <name>pyridoxal 5'-phosphate</name>
        <dbReference type="ChEBI" id="CHEBI:597326"/>
    </cofactor>
</comment>
<evidence type="ECO:0000256" key="2">
    <source>
        <dbReference type="ARBA" id="ARBA00022679"/>
    </source>
</evidence>
<dbReference type="EMBL" id="LVVZ01000003">
    <property type="protein sequence ID" value="OKL45776.1"/>
    <property type="molecule type" value="Genomic_DNA"/>
</dbReference>
<keyword evidence="2" id="KW-0808">Transferase</keyword>
<evidence type="ECO:0000313" key="5">
    <source>
        <dbReference type="EMBL" id="OKL45776.1"/>
    </source>
</evidence>
<accession>A0A1U7JLZ8</accession>
<organism evidence="5 6">
    <name type="scientific">Pseudovibrio exalbescens</name>
    <dbReference type="NCBI Taxonomy" id="197461"/>
    <lineage>
        <taxon>Bacteria</taxon>
        <taxon>Pseudomonadati</taxon>
        <taxon>Pseudomonadota</taxon>
        <taxon>Alphaproteobacteria</taxon>
        <taxon>Hyphomicrobiales</taxon>
        <taxon>Stappiaceae</taxon>
        <taxon>Pseudovibrio</taxon>
    </lineage>
</organism>
<dbReference type="PANTHER" id="PTHR13693:SF3">
    <property type="entry name" value="LD36009P"/>
    <property type="match status" value="1"/>
</dbReference>
<dbReference type="InterPro" id="IPR015422">
    <property type="entry name" value="PyrdxlP-dep_Trfase_small"/>
</dbReference>
<dbReference type="GO" id="GO:0030170">
    <property type="term" value="F:pyridoxal phosphate binding"/>
    <property type="evidence" value="ECO:0007669"/>
    <property type="project" value="InterPro"/>
</dbReference>
<dbReference type="Proteomes" id="UP000185783">
    <property type="component" value="Unassembled WGS sequence"/>
</dbReference>
<dbReference type="STRING" id="197461.A3843_01215"/>
<dbReference type="Gene3D" id="3.40.640.10">
    <property type="entry name" value="Type I PLP-dependent aspartate aminotransferase-like (Major domain)"/>
    <property type="match status" value="1"/>
</dbReference>
<comment type="caution">
    <text evidence="5">The sequence shown here is derived from an EMBL/GenBank/DDBJ whole genome shotgun (WGS) entry which is preliminary data.</text>
</comment>
<dbReference type="Pfam" id="PF00155">
    <property type="entry name" value="Aminotran_1_2"/>
    <property type="match status" value="1"/>
</dbReference>
<proteinExistence type="predicted"/>
<name>A0A1U7JLZ8_9HYPH</name>
<keyword evidence="6" id="KW-1185">Reference proteome</keyword>
<evidence type="ECO:0000313" key="6">
    <source>
        <dbReference type="Proteomes" id="UP000185783"/>
    </source>
</evidence>
<dbReference type="InterPro" id="IPR004839">
    <property type="entry name" value="Aminotransferase_I/II_large"/>
</dbReference>
<dbReference type="CDD" id="cd06454">
    <property type="entry name" value="KBL_like"/>
    <property type="match status" value="1"/>
</dbReference>
<feature type="domain" description="Aminotransferase class I/classII large" evidence="4">
    <location>
        <begin position="93"/>
        <end position="437"/>
    </location>
</feature>
<protein>
    <submittedName>
        <fullName evidence="5">8-amino-7-oxononanoate synthase</fullName>
    </submittedName>
</protein>
<dbReference type="InterPro" id="IPR015421">
    <property type="entry name" value="PyrdxlP-dep_Trfase_major"/>
</dbReference>
<evidence type="ECO:0000259" key="4">
    <source>
        <dbReference type="Pfam" id="PF00155"/>
    </source>
</evidence>
<dbReference type="Gene3D" id="3.90.1150.10">
    <property type="entry name" value="Aspartate Aminotransferase, domain 1"/>
    <property type="match status" value="1"/>
</dbReference>
<feature type="region of interest" description="Disordered" evidence="3">
    <location>
        <begin position="18"/>
        <end position="46"/>
    </location>
</feature>